<dbReference type="GeneID" id="100652152"/>
<protein>
    <recommendedName>
        <fullName evidence="18">Lysosome-associated membrane glycoprotein 5</fullName>
    </recommendedName>
    <alternativeName>
        <fullName evidence="19">Lysosome-associated membrane protein 5</fullName>
    </alternativeName>
</protein>
<evidence type="ECO:0000256" key="8">
    <source>
        <dbReference type="ARBA" id="ARBA00022753"/>
    </source>
</evidence>
<dbReference type="AlphaFoldDB" id="A0A9B2JV84"/>
<dbReference type="InterPro" id="IPR002000">
    <property type="entry name" value="Lysosome-assoc_membr_glycop"/>
</dbReference>
<dbReference type="PANTHER" id="PTHR11506">
    <property type="entry name" value="LYSOSOME-ASSOCIATED MEMBRANE GLYCOPROTEIN"/>
    <property type="match status" value="1"/>
</dbReference>
<keyword evidence="8" id="KW-0967">Endosome</keyword>
<evidence type="ECO:0000259" key="23">
    <source>
        <dbReference type="Pfam" id="PF01299"/>
    </source>
</evidence>
<dbReference type="GO" id="GO:0031902">
    <property type="term" value="C:late endosome membrane"/>
    <property type="evidence" value="ECO:0007669"/>
    <property type="project" value="TreeGrafter"/>
</dbReference>
<evidence type="ECO:0000256" key="3">
    <source>
        <dbReference type="ARBA" id="ARBA00004172"/>
    </source>
</evidence>
<evidence type="ECO:0000313" key="24">
    <source>
        <dbReference type="Proteomes" id="UP000835206"/>
    </source>
</evidence>
<evidence type="ECO:0000256" key="16">
    <source>
        <dbReference type="ARBA" id="ARBA00053950"/>
    </source>
</evidence>
<evidence type="ECO:0000256" key="4">
    <source>
        <dbReference type="ARBA" id="ARBA00004279"/>
    </source>
</evidence>
<comment type="similarity">
    <text evidence="5 20">Belongs to the LAMP family.</text>
</comment>
<evidence type="ECO:0000256" key="19">
    <source>
        <dbReference type="ARBA" id="ARBA00076257"/>
    </source>
</evidence>
<keyword evidence="24" id="KW-1185">Reference proteome</keyword>
<sequence>MNRQQLGLLFVSTLIVIISATSRNINGQGLASRSENKNVMNAEETKLTKKDFLYVVNNTITTLPCILTNMSITITTNTTNDKNNANKTLSVPVNATVGGHCSSVISEMKLIWKENNTDKENTIKFTFINDHENFSLFSIGLNIYLDKNNSSNSTGDWFNATSDTDLRLFVAPVTNGIYKCERKEEVKVGNAKIDIKNVSLIAFYKNGDISAPKEEQCSDKKNKTPTFPYVLRDKNGACTLARMSISLKIPYRKKNMQNDTAIIKVPTTLNVSGACDSSKGTSTMLLKWNPEVSKTESTFANNITNTIIFYLQRDNIESHVSVISANIFIDETHFKDAQNAGEFIQMLATFKDLFSTPAKNGIHSCSEKIFTSIGGITVTMRNVLLVAFDAQQDFASKQVIDCERTYFERDFTYIVWRNDTGIPCTLARMSIDATVLYKKGDSQINRTLNVPSTAVVSGNCGNKSSEMTLSWSESEKNSTMNTITFHIGRNETNFFVYQVAATVYYDKNDKKTAIQGESYSMQDLFSASGINGLYNCTGLSHEIKVDDIHLNITNVTFIAFNTKEYLNPKEVTECPANSGGHKPIPSVVGYPYVVINKENVPCIAANMSISIKVPYATKGTSTTRQTTLIVPESSSGKKMNVNGTCENEKSTMNLIWTENSEVNSQENKVTINFVNDKSNYFIQSMNLSIYLDDHTFPEANAIGSYINVTTGKLDIFSTPLNNVYKCSDKTSVNAQNVVITIDKVSLIAFNKAKNITSKSVNCANTESTDSNVGAIVGGIIGGIILVGIIGYLGVMYKRNRGYGV</sequence>
<dbReference type="PANTHER" id="PTHR11506:SF35">
    <property type="entry name" value="LYSOSOME-ASSOCIATED MEMBRANE GLYCOPROTEIN 5"/>
    <property type="match status" value="1"/>
</dbReference>
<name>A0A9B2JV84_BOMTE</name>
<evidence type="ECO:0000256" key="21">
    <source>
        <dbReference type="SAM" id="Phobius"/>
    </source>
</evidence>
<reference evidence="25" key="1">
    <citation type="submission" date="2025-08" db="UniProtKB">
        <authorList>
            <consortium name="RefSeq"/>
        </authorList>
    </citation>
    <scope>IDENTIFICATION</scope>
</reference>
<evidence type="ECO:0000313" key="25">
    <source>
        <dbReference type="RefSeq" id="XP_012174041.2"/>
    </source>
</evidence>
<feature type="chain" id="PRO_5039644459" description="Lysosome-associated membrane glycoprotein 5" evidence="22">
    <location>
        <begin position="21"/>
        <end position="804"/>
    </location>
</feature>
<comment type="function">
    <text evidence="16">Plays a role in short-term synaptic plasticity in a subset of GABAergic neurons in the brain.</text>
</comment>
<keyword evidence="13" id="KW-0966">Cell projection</keyword>
<feature type="domain" description="Lysosome-associated membrane glycoprotein 2-like luminal" evidence="23">
    <location>
        <begin position="54"/>
        <end position="203"/>
    </location>
</feature>
<evidence type="ECO:0000256" key="15">
    <source>
        <dbReference type="ARBA" id="ARBA00029428"/>
    </source>
</evidence>
<comment type="subcellular location">
    <subcellularLocation>
        <location evidence="4">Cell projection</location>
        <location evidence="4">Dendrite</location>
    </subcellularLocation>
    <subcellularLocation>
        <location evidence="17">Cell projection</location>
        <location evidence="17">Growth cone membrane</location>
        <topology evidence="17">Single-pass type I membrane protein</topology>
    </subcellularLocation>
    <subcellularLocation>
        <location evidence="15">Cytoplasmic vesicle</location>
        <location evidence="15">Secretory vesicle</location>
        <location evidence="15">Synaptic vesicle membrane</location>
        <topology evidence="15">Single-pass type I membrane protein</topology>
    </subcellularLocation>
    <subcellularLocation>
        <location evidence="2">Early endosome membrane</location>
        <topology evidence="2">Single-pass type I membrane protein</topology>
    </subcellularLocation>
    <subcellularLocation>
        <location evidence="1">Endoplasmic reticulum-Golgi intermediate compartment membrane</location>
        <topology evidence="1">Single-pass type I membrane protein</topology>
    </subcellularLocation>
    <subcellularLocation>
        <location evidence="20">Membrane</location>
        <topology evidence="20">Single-pass type I membrane protein</topology>
    </subcellularLocation>
    <subcellularLocation>
        <location evidence="3">Recycling endosome</location>
    </subcellularLocation>
</comment>
<evidence type="ECO:0000256" key="2">
    <source>
        <dbReference type="ARBA" id="ARBA00004158"/>
    </source>
</evidence>
<comment type="caution">
    <text evidence="20">Lacks conserved residue(s) required for the propagation of feature annotation.</text>
</comment>
<evidence type="ECO:0000256" key="6">
    <source>
        <dbReference type="ARBA" id="ARBA00022692"/>
    </source>
</evidence>
<evidence type="ECO:0000256" key="12">
    <source>
        <dbReference type="ARBA" id="ARBA00023180"/>
    </source>
</evidence>
<dbReference type="GO" id="GO:0005886">
    <property type="term" value="C:plasma membrane"/>
    <property type="evidence" value="ECO:0007669"/>
    <property type="project" value="UniProtKB-SubCell"/>
</dbReference>
<evidence type="ECO:0000256" key="20">
    <source>
        <dbReference type="PROSITE-ProRule" id="PRU00740"/>
    </source>
</evidence>
<feature type="domain" description="Lysosome-associated membrane glycoprotein 2-like luminal" evidence="23">
    <location>
        <begin position="592"/>
        <end position="750"/>
    </location>
</feature>
<dbReference type="Proteomes" id="UP000835206">
    <property type="component" value="Chromosome 2"/>
</dbReference>
<dbReference type="Gene3D" id="2.40.160.110">
    <property type="match status" value="4"/>
</dbReference>
<dbReference type="Pfam" id="PF01299">
    <property type="entry name" value="Lamp2-like_luminal"/>
    <property type="match status" value="4"/>
</dbReference>
<evidence type="ECO:0000256" key="10">
    <source>
        <dbReference type="ARBA" id="ARBA00023018"/>
    </source>
</evidence>
<dbReference type="OrthoDB" id="7686737at2759"/>
<keyword evidence="7 22" id="KW-0732">Signal</keyword>
<dbReference type="RefSeq" id="XP_012174041.2">
    <property type="nucleotide sequence ID" value="XM_012318651.3"/>
</dbReference>
<evidence type="ECO:0000256" key="17">
    <source>
        <dbReference type="ARBA" id="ARBA00060492"/>
    </source>
</evidence>
<proteinExistence type="inferred from homology"/>
<keyword evidence="6 20" id="KW-0812">Transmembrane</keyword>
<evidence type="ECO:0000256" key="9">
    <source>
        <dbReference type="ARBA" id="ARBA00022989"/>
    </source>
</evidence>
<evidence type="ECO:0000256" key="1">
    <source>
        <dbReference type="ARBA" id="ARBA00004151"/>
    </source>
</evidence>
<feature type="domain" description="Lysosome-associated membrane glycoprotein 2-like luminal" evidence="23">
    <location>
        <begin position="228"/>
        <end position="320"/>
    </location>
</feature>
<accession>A0A9B2JV84</accession>
<keyword evidence="10" id="KW-0770">Synapse</keyword>
<dbReference type="GO" id="GO:0072594">
    <property type="term" value="P:establishment of protein localization to organelle"/>
    <property type="evidence" value="ECO:0007669"/>
    <property type="project" value="TreeGrafter"/>
</dbReference>
<evidence type="ECO:0000256" key="11">
    <source>
        <dbReference type="ARBA" id="ARBA00023136"/>
    </source>
</evidence>
<evidence type="ECO:0000256" key="18">
    <source>
        <dbReference type="ARBA" id="ARBA00074379"/>
    </source>
</evidence>
<evidence type="ECO:0000256" key="14">
    <source>
        <dbReference type="ARBA" id="ARBA00023329"/>
    </source>
</evidence>
<dbReference type="GO" id="GO:0005765">
    <property type="term" value="C:lysosomal membrane"/>
    <property type="evidence" value="ECO:0007669"/>
    <property type="project" value="TreeGrafter"/>
</dbReference>
<organism evidence="24 25">
    <name type="scientific">Bombus terrestris</name>
    <name type="common">Buff-tailed bumblebee</name>
    <name type="synonym">Apis terrestris</name>
    <dbReference type="NCBI Taxonomy" id="30195"/>
    <lineage>
        <taxon>Eukaryota</taxon>
        <taxon>Metazoa</taxon>
        <taxon>Ecdysozoa</taxon>
        <taxon>Arthropoda</taxon>
        <taxon>Hexapoda</taxon>
        <taxon>Insecta</taxon>
        <taxon>Pterygota</taxon>
        <taxon>Neoptera</taxon>
        <taxon>Endopterygota</taxon>
        <taxon>Hymenoptera</taxon>
        <taxon>Apocrita</taxon>
        <taxon>Aculeata</taxon>
        <taxon>Apoidea</taxon>
        <taxon>Anthophila</taxon>
        <taxon>Apidae</taxon>
        <taxon>Bombus</taxon>
        <taxon>Bombus</taxon>
    </lineage>
</organism>
<evidence type="ECO:0000256" key="22">
    <source>
        <dbReference type="SAM" id="SignalP"/>
    </source>
</evidence>
<evidence type="ECO:0000256" key="7">
    <source>
        <dbReference type="ARBA" id="ARBA00022729"/>
    </source>
</evidence>
<feature type="domain" description="Lysosome-associated membrane glycoprotein 2-like luminal" evidence="23">
    <location>
        <begin position="416"/>
        <end position="562"/>
    </location>
</feature>
<keyword evidence="9 21" id="KW-1133">Transmembrane helix</keyword>
<feature type="transmembrane region" description="Helical" evidence="21">
    <location>
        <begin position="772"/>
        <end position="794"/>
    </location>
</feature>
<dbReference type="KEGG" id="bter:100652152"/>
<keyword evidence="14" id="KW-0968">Cytoplasmic vesicle</keyword>
<gene>
    <name evidence="25" type="primary">LOC100652152</name>
</gene>
<dbReference type="InterPro" id="IPR048528">
    <property type="entry name" value="Lamp2-like_luminal"/>
</dbReference>
<evidence type="ECO:0000256" key="5">
    <source>
        <dbReference type="ARBA" id="ARBA00009644"/>
    </source>
</evidence>
<keyword evidence="12" id="KW-0325">Glycoprotein</keyword>
<keyword evidence="11 20" id="KW-0472">Membrane</keyword>
<dbReference type="PROSITE" id="PS51407">
    <property type="entry name" value="LAMP_3"/>
    <property type="match status" value="1"/>
</dbReference>
<feature type="signal peptide" evidence="22">
    <location>
        <begin position="1"/>
        <end position="20"/>
    </location>
</feature>
<evidence type="ECO:0000256" key="13">
    <source>
        <dbReference type="ARBA" id="ARBA00023273"/>
    </source>
</evidence>